<dbReference type="GO" id="GO:0005737">
    <property type="term" value="C:cytoplasm"/>
    <property type="evidence" value="ECO:0007669"/>
    <property type="project" value="TreeGrafter"/>
</dbReference>
<reference evidence="1" key="1">
    <citation type="journal article" date="2022" name="bioRxiv">
        <title>Sequencing and chromosome-scale assembly of the giantPleurodeles waltlgenome.</title>
        <authorList>
            <person name="Brown T."/>
            <person name="Elewa A."/>
            <person name="Iarovenko S."/>
            <person name="Subramanian E."/>
            <person name="Araus A.J."/>
            <person name="Petzold A."/>
            <person name="Susuki M."/>
            <person name="Suzuki K.-i.T."/>
            <person name="Hayashi T."/>
            <person name="Toyoda A."/>
            <person name="Oliveira C."/>
            <person name="Osipova E."/>
            <person name="Leigh N.D."/>
            <person name="Simon A."/>
            <person name="Yun M.H."/>
        </authorList>
    </citation>
    <scope>NUCLEOTIDE SEQUENCE</scope>
    <source>
        <strain evidence="1">20211129_DDA</strain>
        <tissue evidence="1">Liver</tissue>
    </source>
</reference>
<keyword evidence="2" id="KW-1185">Reference proteome</keyword>
<protein>
    <submittedName>
        <fullName evidence="1">Uncharacterized protein</fullName>
    </submittedName>
</protein>
<evidence type="ECO:0000313" key="1">
    <source>
        <dbReference type="EMBL" id="KAJ1176677.1"/>
    </source>
</evidence>
<proteinExistence type="predicted"/>
<dbReference type="PANTHER" id="PTHR16234:SF5">
    <property type="entry name" value="AFG2-INTERACTING RIBOSOME MATURATION FACTOR"/>
    <property type="match status" value="1"/>
</dbReference>
<dbReference type="PANTHER" id="PTHR16234">
    <property type="entry name" value="SIMILAR TO HYPOTHETICAL PROTEIN FLJ20508"/>
    <property type="match status" value="1"/>
</dbReference>
<sequence length="123" mass="14353">MTVILEKLALKMKDLQRVQDSISHHIRTVFQVYEQQADAVGIQACLEGSAVHPSISDMLEWIQDIENHYRYEYLRRKLLLEVREGNLSVIKELLQSWQMIAEQAQPDPVSDILLKVSFFREAK</sequence>
<dbReference type="Proteomes" id="UP001066276">
    <property type="component" value="Chromosome 3_2"/>
</dbReference>
<comment type="caution">
    <text evidence="1">The sequence shown here is derived from an EMBL/GenBank/DDBJ whole genome shotgun (WGS) entry which is preliminary data.</text>
</comment>
<dbReference type="InterPro" id="IPR029159">
    <property type="entry name" value="CA109-like"/>
</dbReference>
<dbReference type="AlphaFoldDB" id="A0AAV7TJ89"/>
<organism evidence="1 2">
    <name type="scientific">Pleurodeles waltl</name>
    <name type="common">Iberian ribbed newt</name>
    <dbReference type="NCBI Taxonomy" id="8319"/>
    <lineage>
        <taxon>Eukaryota</taxon>
        <taxon>Metazoa</taxon>
        <taxon>Chordata</taxon>
        <taxon>Craniata</taxon>
        <taxon>Vertebrata</taxon>
        <taxon>Euteleostomi</taxon>
        <taxon>Amphibia</taxon>
        <taxon>Batrachia</taxon>
        <taxon>Caudata</taxon>
        <taxon>Salamandroidea</taxon>
        <taxon>Salamandridae</taxon>
        <taxon>Pleurodelinae</taxon>
        <taxon>Pleurodeles</taxon>
    </lineage>
</organism>
<name>A0AAV7TJ89_PLEWA</name>
<accession>A0AAV7TJ89</accession>
<gene>
    <name evidence="1" type="ORF">NDU88_001946</name>
</gene>
<evidence type="ECO:0000313" key="2">
    <source>
        <dbReference type="Proteomes" id="UP001066276"/>
    </source>
</evidence>
<dbReference type="Pfam" id="PF15011">
    <property type="entry name" value="CA109-like"/>
    <property type="match status" value="1"/>
</dbReference>
<dbReference type="EMBL" id="JANPWB010000006">
    <property type="protein sequence ID" value="KAJ1176677.1"/>
    <property type="molecule type" value="Genomic_DNA"/>
</dbReference>
<dbReference type="GO" id="GO:0005634">
    <property type="term" value="C:nucleus"/>
    <property type="evidence" value="ECO:0007669"/>
    <property type="project" value="TreeGrafter"/>
</dbReference>